<dbReference type="EMBL" id="BMCT01000001">
    <property type="protein sequence ID" value="GGF47841.1"/>
    <property type="molecule type" value="Genomic_DNA"/>
</dbReference>
<keyword evidence="8" id="KW-0472">Membrane</keyword>
<protein>
    <recommendedName>
        <fullName evidence="4">Flagellar motor switch protein FliG</fullName>
    </recommendedName>
</protein>
<feature type="domain" description="Flagellar motor switch protein FliG middle" evidence="12">
    <location>
        <begin position="124"/>
        <end position="195"/>
    </location>
</feature>
<comment type="similarity">
    <text evidence="3">Belongs to the FliG family.</text>
</comment>
<evidence type="ECO:0000256" key="1">
    <source>
        <dbReference type="ARBA" id="ARBA00004117"/>
    </source>
</evidence>
<name>A0A917BJJ4_9HYPH</name>
<keyword evidence="14" id="KW-0966">Cell projection</keyword>
<dbReference type="PANTHER" id="PTHR30534:SF0">
    <property type="entry name" value="FLAGELLAR MOTOR SWITCH PROTEIN FLIG"/>
    <property type="match status" value="1"/>
</dbReference>
<reference evidence="14" key="1">
    <citation type="journal article" date="2014" name="Int. J. Syst. Evol. Microbiol.">
        <title>Complete genome sequence of Corynebacterium casei LMG S-19264T (=DSM 44701T), isolated from a smear-ripened cheese.</title>
        <authorList>
            <consortium name="US DOE Joint Genome Institute (JGI-PGF)"/>
            <person name="Walter F."/>
            <person name="Albersmeier A."/>
            <person name="Kalinowski J."/>
            <person name="Ruckert C."/>
        </authorList>
    </citation>
    <scope>NUCLEOTIDE SEQUENCE</scope>
    <source>
        <strain evidence="14">CCM 7897</strain>
    </source>
</reference>
<evidence type="ECO:0000313" key="14">
    <source>
        <dbReference type="EMBL" id="GGF47841.1"/>
    </source>
</evidence>
<evidence type="ECO:0000313" key="15">
    <source>
        <dbReference type="Proteomes" id="UP000606044"/>
    </source>
</evidence>
<keyword evidence="14" id="KW-0282">Flagellum</keyword>
<comment type="caution">
    <text evidence="14">The sequence shown here is derived from an EMBL/GenBank/DDBJ whole genome shotgun (WGS) entry which is preliminary data.</text>
</comment>
<feature type="domain" description="Flagellar motor switch protein FliG N-terminal" evidence="13">
    <location>
        <begin position="13"/>
        <end position="114"/>
    </location>
</feature>
<dbReference type="PRINTS" id="PR00954">
    <property type="entry name" value="FLGMOTORFLIG"/>
</dbReference>
<dbReference type="GO" id="GO:0009425">
    <property type="term" value="C:bacterial-type flagellum basal body"/>
    <property type="evidence" value="ECO:0007669"/>
    <property type="project" value="UniProtKB-SubCell"/>
</dbReference>
<dbReference type="GO" id="GO:0006935">
    <property type="term" value="P:chemotaxis"/>
    <property type="evidence" value="ECO:0007669"/>
    <property type="project" value="UniProtKB-KW"/>
</dbReference>
<evidence type="ECO:0000259" key="12">
    <source>
        <dbReference type="Pfam" id="PF14841"/>
    </source>
</evidence>
<dbReference type="GO" id="GO:0071973">
    <property type="term" value="P:bacterial-type flagellum-dependent cell motility"/>
    <property type="evidence" value="ECO:0007669"/>
    <property type="project" value="InterPro"/>
</dbReference>
<keyword evidence="6" id="KW-0145">Chemotaxis</keyword>
<dbReference type="Pfam" id="PF14841">
    <property type="entry name" value="FliG_M"/>
    <property type="match status" value="1"/>
</dbReference>
<evidence type="ECO:0000256" key="4">
    <source>
        <dbReference type="ARBA" id="ARBA00021870"/>
    </source>
</evidence>
<reference evidence="14" key="2">
    <citation type="submission" date="2020-09" db="EMBL/GenBank/DDBJ databases">
        <authorList>
            <person name="Sun Q."/>
            <person name="Sedlacek I."/>
        </authorList>
    </citation>
    <scope>NUCLEOTIDE SEQUENCE</scope>
    <source>
        <strain evidence="14">CCM 7897</strain>
    </source>
</reference>
<gene>
    <name evidence="14" type="primary">fliG</name>
    <name evidence="14" type="ORF">GCM10007301_03920</name>
</gene>
<evidence type="ECO:0000259" key="13">
    <source>
        <dbReference type="Pfam" id="PF14842"/>
    </source>
</evidence>
<keyword evidence="5" id="KW-1003">Cell membrane</keyword>
<keyword evidence="14" id="KW-0969">Cilium</keyword>
<dbReference type="InterPro" id="IPR028263">
    <property type="entry name" value="FliG_N"/>
</dbReference>
<evidence type="ECO:0000256" key="5">
    <source>
        <dbReference type="ARBA" id="ARBA00022475"/>
    </source>
</evidence>
<dbReference type="Gene3D" id="1.10.220.30">
    <property type="match status" value="3"/>
</dbReference>
<keyword evidence="7" id="KW-0283">Flagellar rotation</keyword>
<dbReference type="InterPro" id="IPR011002">
    <property type="entry name" value="FliG_a-hlx"/>
</dbReference>
<keyword evidence="15" id="KW-1185">Reference proteome</keyword>
<accession>A0A917BJJ4</accession>
<evidence type="ECO:0000256" key="3">
    <source>
        <dbReference type="ARBA" id="ARBA00010299"/>
    </source>
</evidence>
<comment type="subcellular location">
    <subcellularLocation>
        <location evidence="1">Bacterial flagellum basal body</location>
    </subcellularLocation>
    <subcellularLocation>
        <location evidence="2">Cell membrane</location>
        <topology evidence="2">Peripheral membrane protein</topology>
        <orientation evidence="2">Cytoplasmic side</orientation>
    </subcellularLocation>
</comment>
<dbReference type="InterPro" id="IPR032779">
    <property type="entry name" value="FliG_M"/>
</dbReference>
<evidence type="ECO:0000256" key="6">
    <source>
        <dbReference type="ARBA" id="ARBA00022500"/>
    </source>
</evidence>
<evidence type="ECO:0000256" key="7">
    <source>
        <dbReference type="ARBA" id="ARBA00022779"/>
    </source>
</evidence>
<dbReference type="Pfam" id="PF01706">
    <property type="entry name" value="FliG_C"/>
    <property type="match status" value="1"/>
</dbReference>
<dbReference type="InterPro" id="IPR023087">
    <property type="entry name" value="Flg_Motor_Flig_C"/>
</dbReference>
<feature type="domain" description="Flagellar motor switch protein FliG C-terminal" evidence="11">
    <location>
        <begin position="224"/>
        <end position="330"/>
    </location>
</feature>
<dbReference type="AlphaFoldDB" id="A0A917BJJ4"/>
<dbReference type="Pfam" id="PF14842">
    <property type="entry name" value="FliG_N"/>
    <property type="match status" value="1"/>
</dbReference>
<dbReference type="PANTHER" id="PTHR30534">
    <property type="entry name" value="FLAGELLAR MOTOR SWITCH PROTEIN FLIG"/>
    <property type="match status" value="1"/>
</dbReference>
<comment type="function">
    <text evidence="10">FliG is one of three proteins (FliG, FliN, FliM) that forms the rotor-mounted switch complex (C ring), located at the base of the basal body. This complex interacts with the CheY and CheZ chemotaxis proteins, in addition to contacting components of the motor that determine the direction of flagellar rotation.</text>
</comment>
<dbReference type="SUPFAM" id="SSF48029">
    <property type="entry name" value="FliG"/>
    <property type="match status" value="2"/>
</dbReference>
<proteinExistence type="inferred from homology"/>
<dbReference type="RefSeq" id="WP_244644094.1">
    <property type="nucleotide sequence ID" value="NZ_BMCT01000001.1"/>
</dbReference>
<organism evidence="14 15">
    <name type="scientific">Azorhizobium oxalatiphilum</name>
    <dbReference type="NCBI Taxonomy" id="980631"/>
    <lineage>
        <taxon>Bacteria</taxon>
        <taxon>Pseudomonadati</taxon>
        <taxon>Pseudomonadota</taxon>
        <taxon>Alphaproteobacteria</taxon>
        <taxon>Hyphomicrobiales</taxon>
        <taxon>Xanthobacteraceae</taxon>
        <taxon>Azorhizobium</taxon>
    </lineage>
</organism>
<evidence type="ECO:0000256" key="8">
    <source>
        <dbReference type="ARBA" id="ARBA00023136"/>
    </source>
</evidence>
<dbReference type="GO" id="GO:0003774">
    <property type="term" value="F:cytoskeletal motor activity"/>
    <property type="evidence" value="ECO:0007669"/>
    <property type="project" value="InterPro"/>
</dbReference>
<evidence type="ECO:0000256" key="10">
    <source>
        <dbReference type="ARBA" id="ARBA00025598"/>
    </source>
</evidence>
<dbReference type="InterPro" id="IPR000090">
    <property type="entry name" value="Flg_Motor_Flig"/>
</dbReference>
<sequence>MAPLPLTGKSKPLHGTDKVAALLMTMGTPMANRILKHFEPEEIRLVTRAIADLRPMSTQTVENLIEEFATSFVVGANLVGTAQDVERLLSGVLPPDQIAEIMNELLGAANHSIWDRISTVSENILATYIMKEHPQTAALILSKVRPSCAAKVMSHIPADKRNGLMRRMLTFKPIVDATMQVIEKTIHEDFMMNFSRNAGADPHARMADIINKMEREDMEMVLSSLAATRPKSAEILKGLLFTFDDIVKLTPKARTALFDQVPNDKLILALKGTEVEFREIILQSLGSRVRRMVEQELSSGEPAAQKEVADARRTITDMALDMAGRGEIEINTGNDDEPYVR</sequence>
<dbReference type="Proteomes" id="UP000606044">
    <property type="component" value="Unassembled WGS sequence"/>
</dbReference>
<evidence type="ECO:0000259" key="11">
    <source>
        <dbReference type="Pfam" id="PF01706"/>
    </source>
</evidence>
<evidence type="ECO:0000256" key="9">
    <source>
        <dbReference type="ARBA" id="ARBA00023143"/>
    </source>
</evidence>
<dbReference type="GO" id="GO:0005886">
    <property type="term" value="C:plasma membrane"/>
    <property type="evidence" value="ECO:0007669"/>
    <property type="project" value="UniProtKB-SubCell"/>
</dbReference>
<evidence type="ECO:0000256" key="2">
    <source>
        <dbReference type="ARBA" id="ARBA00004413"/>
    </source>
</evidence>
<keyword evidence="9" id="KW-0975">Bacterial flagellum</keyword>